<dbReference type="InterPro" id="IPR035437">
    <property type="entry name" value="SNase_OB-fold_sf"/>
</dbReference>
<dbReference type="PANTHER" id="PTHR12302">
    <property type="entry name" value="EBNA2 BINDING PROTEIN P100"/>
    <property type="match status" value="1"/>
</dbReference>
<dbReference type="EMBL" id="ACWF01000028">
    <property type="protein sequence ID" value="EHL79144.1"/>
    <property type="molecule type" value="Genomic_DNA"/>
</dbReference>
<dbReference type="InterPro" id="IPR016071">
    <property type="entry name" value="Staphylococal_nuclease_OB-fold"/>
</dbReference>
<gene>
    <name evidence="7" type="ORF">HMPREF1015_01442</name>
</gene>
<dbReference type="GO" id="GO:0016787">
    <property type="term" value="F:hydrolase activity"/>
    <property type="evidence" value="ECO:0007669"/>
    <property type="project" value="UniProtKB-KW"/>
</dbReference>
<evidence type="ECO:0000313" key="7">
    <source>
        <dbReference type="EMBL" id="EHL79144.1"/>
    </source>
</evidence>
<evidence type="ECO:0000313" key="8">
    <source>
        <dbReference type="Proteomes" id="UP000011747"/>
    </source>
</evidence>
<dbReference type="CDD" id="cd00175">
    <property type="entry name" value="SNc"/>
    <property type="match status" value="1"/>
</dbReference>
<feature type="region of interest" description="Disordered" evidence="4">
    <location>
        <begin position="19"/>
        <end position="53"/>
    </location>
</feature>
<feature type="signal peptide" evidence="5">
    <location>
        <begin position="1"/>
        <end position="21"/>
    </location>
</feature>
<sequence>MKKWFAIFSMCVLILSGCSSTGGQQNKHSSTTTNESASNEAASDQQSKKAYAGTNKSDVKGIRAVVVRVVDGDTFVARMANGKEERVRMILVDTPETKHPRLGVQPFGPEASAFTKSQLTGKTVTLEFDVQERDKYGRLLAYVWLNHQNYNKLLIEKGLARVAVFPPNTKYVDEFRAAQAVAQREKKGIWSIENYVTDHGYNSNGKEQSSLTGTEKSSTQDHSKGSCNIKGNISSSGKKIYHMPGDEYYDETKPEKMFCSREEAEAAGFRPSQR</sequence>
<feature type="chain" id="PRO_5038660248" description="TNase-like domain-containing protein" evidence="5">
    <location>
        <begin position="22"/>
        <end position="274"/>
    </location>
</feature>
<evidence type="ECO:0000256" key="1">
    <source>
        <dbReference type="ARBA" id="ARBA00022722"/>
    </source>
</evidence>
<keyword evidence="5" id="KW-0732">Signal</keyword>
<feature type="compositionally biased region" description="Polar residues" evidence="4">
    <location>
        <begin position="19"/>
        <end position="28"/>
    </location>
</feature>
<proteinExistence type="predicted"/>
<keyword evidence="2" id="KW-0255">Endonuclease</keyword>
<feature type="compositionally biased region" description="Polar residues" evidence="4">
    <location>
        <begin position="201"/>
        <end position="217"/>
    </location>
</feature>
<dbReference type="RefSeq" id="WP_003352934.1">
    <property type="nucleotide sequence ID" value="NZ_JH414742.1"/>
</dbReference>
<dbReference type="InterPro" id="IPR002071">
    <property type="entry name" value="Thermonucl_AS"/>
</dbReference>
<accession>G9QI78</accession>
<dbReference type="Gene3D" id="2.40.50.90">
    <property type="match status" value="1"/>
</dbReference>
<dbReference type="PANTHER" id="PTHR12302:SF3">
    <property type="entry name" value="SERINE_THREONINE-PROTEIN KINASE 31"/>
    <property type="match status" value="1"/>
</dbReference>
<dbReference type="PROSITE" id="PS51257">
    <property type="entry name" value="PROKAR_LIPOPROTEIN"/>
    <property type="match status" value="1"/>
</dbReference>
<name>G9QI78_9BACI</name>
<dbReference type="AlphaFoldDB" id="G9QI78"/>
<dbReference type="SUPFAM" id="SSF50199">
    <property type="entry name" value="Staphylococcal nuclease"/>
    <property type="match status" value="1"/>
</dbReference>
<dbReference type="PROSITE" id="PS01284">
    <property type="entry name" value="TNASE_2"/>
    <property type="match status" value="1"/>
</dbReference>
<reference evidence="7 8" key="1">
    <citation type="submission" date="2011-09" db="EMBL/GenBank/DDBJ databases">
        <title>The Genome Sequence of Bacillus smithii 7_3_47FAA.</title>
        <authorList>
            <consortium name="The Broad Institute Genome Sequencing Platform"/>
            <person name="Earl A."/>
            <person name="Ward D."/>
            <person name="Feldgarden M."/>
            <person name="Gevers D."/>
            <person name="Daigneault M."/>
            <person name="Strauss J."/>
            <person name="Allen-Vercoe E."/>
            <person name="Young S.K."/>
            <person name="Zeng Q."/>
            <person name="Gargeya S."/>
            <person name="Fitzgerald M."/>
            <person name="Haas B."/>
            <person name="Abouelleil A."/>
            <person name="Alvarado L."/>
            <person name="Arachchi H.M."/>
            <person name="Berlin A."/>
            <person name="Brown A."/>
            <person name="Chapman S.B."/>
            <person name="Chen Z."/>
            <person name="Dunbar C."/>
            <person name="Freedman E."/>
            <person name="Gearin G."/>
            <person name="Goldberg J."/>
            <person name="Griggs A."/>
            <person name="Gujja S."/>
            <person name="Heiman D."/>
            <person name="Howarth C."/>
            <person name="Larson L."/>
            <person name="Lui A."/>
            <person name="MacDonald P.J.P."/>
            <person name="Montmayeur A."/>
            <person name="Murphy C."/>
            <person name="Neiman D."/>
            <person name="Pearson M."/>
            <person name="Priest M."/>
            <person name="Roberts A."/>
            <person name="Saif S."/>
            <person name="Shea T."/>
            <person name="Shenoy N."/>
            <person name="Sisk P."/>
            <person name="Stolte C."/>
            <person name="Sykes S."/>
            <person name="Wortman J."/>
            <person name="Nusbaum C."/>
            <person name="Birren B."/>
        </authorList>
    </citation>
    <scope>NUCLEOTIDE SEQUENCE [LARGE SCALE GENOMIC DNA]</scope>
    <source>
        <strain evidence="7 8">7_3_47FAA</strain>
    </source>
</reference>
<dbReference type="Pfam" id="PF00565">
    <property type="entry name" value="SNase"/>
    <property type="match status" value="1"/>
</dbReference>
<feature type="compositionally biased region" description="Polar residues" evidence="4">
    <location>
        <begin position="225"/>
        <end position="237"/>
    </location>
</feature>
<feature type="region of interest" description="Disordered" evidence="4">
    <location>
        <begin position="201"/>
        <end position="247"/>
    </location>
</feature>
<evidence type="ECO:0000256" key="2">
    <source>
        <dbReference type="ARBA" id="ARBA00022759"/>
    </source>
</evidence>
<keyword evidence="3" id="KW-0378">Hydrolase</keyword>
<feature type="compositionally biased region" description="Low complexity" evidence="4">
    <location>
        <begin position="29"/>
        <end position="43"/>
    </location>
</feature>
<evidence type="ECO:0000256" key="3">
    <source>
        <dbReference type="ARBA" id="ARBA00022801"/>
    </source>
</evidence>
<dbReference type="SMART" id="SM00318">
    <property type="entry name" value="SNc"/>
    <property type="match status" value="1"/>
</dbReference>
<evidence type="ECO:0000256" key="4">
    <source>
        <dbReference type="SAM" id="MobiDB-lite"/>
    </source>
</evidence>
<dbReference type="Proteomes" id="UP000011747">
    <property type="component" value="Unassembled WGS sequence"/>
</dbReference>
<organism evidence="7 8">
    <name type="scientific">Bacillus smithii 7_3_47FAA</name>
    <dbReference type="NCBI Taxonomy" id="665952"/>
    <lineage>
        <taxon>Bacteria</taxon>
        <taxon>Bacillati</taxon>
        <taxon>Bacillota</taxon>
        <taxon>Bacilli</taxon>
        <taxon>Bacillales</taxon>
        <taxon>Bacillaceae</taxon>
        <taxon>Bacillus</taxon>
    </lineage>
</organism>
<feature type="domain" description="TNase-like" evidence="6">
    <location>
        <begin position="60"/>
        <end position="192"/>
    </location>
</feature>
<protein>
    <recommendedName>
        <fullName evidence="6">TNase-like domain-containing protein</fullName>
    </recommendedName>
</protein>
<dbReference type="HOGENOM" id="CLU_046484_5_0_9"/>
<evidence type="ECO:0000259" key="6">
    <source>
        <dbReference type="PROSITE" id="PS50830"/>
    </source>
</evidence>
<dbReference type="PATRIC" id="fig|665952.3.peg.658"/>
<evidence type="ECO:0000256" key="5">
    <source>
        <dbReference type="SAM" id="SignalP"/>
    </source>
</evidence>
<comment type="caution">
    <text evidence="7">The sequence shown here is derived from an EMBL/GenBank/DDBJ whole genome shotgun (WGS) entry which is preliminary data.</text>
</comment>
<dbReference type="GO" id="GO:0003676">
    <property type="term" value="F:nucleic acid binding"/>
    <property type="evidence" value="ECO:0007669"/>
    <property type="project" value="InterPro"/>
</dbReference>
<dbReference type="GO" id="GO:0004519">
    <property type="term" value="F:endonuclease activity"/>
    <property type="evidence" value="ECO:0007669"/>
    <property type="project" value="UniProtKB-KW"/>
</dbReference>
<dbReference type="PROSITE" id="PS50830">
    <property type="entry name" value="TNASE_3"/>
    <property type="match status" value="1"/>
</dbReference>
<keyword evidence="8" id="KW-1185">Reference proteome</keyword>
<keyword evidence="1" id="KW-0540">Nuclease</keyword>